<evidence type="ECO:0000256" key="1">
    <source>
        <dbReference type="PROSITE-ProRule" id="PRU00047"/>
    </source>
</evidence>
<evidence type="ECO:0000313" key="6">
    <source>
        <dbReference type="Proteomes" id="UP001428341"/>
    </source>
</evidence>
<organism evidence="5 6">
    <name type="scientific">Citrus x changshan-huyou</name>
    <dbReference type="NCBI Taxonomy" id="2935761"/>
    <lineage>
        <taxon>Eukaryota</taxon>
        <taxon>Viridiplantae</taxon>
        <taxon>Streptophyta</taxon>
        <taxon>Embryophyta</taxon>
        <taxon>Tracheophyta</taxon>
        <taxon>Spermatophyta</taxon>
        <taxon>Magnoliopsida</taxon>
        <taxon>eudicotyledons</taxon>
        <taxon>Gunneridae</taxon>
        <taxon>Pentapetalae</taxon>
        <taxon>rosids</taxon>
        <taxon>malvids</taxon>
        <taxon>Sapindales</taxon>
        <taxon>Rutaceae</taxon>
        <taxon>Aurantioideae</taxon>
        <taxon>Citrus</taxon>
    </lineage>
</organism>
<evidence type="ECO:0000256" key="2">
    <source>
        <dbReference type="SAM" id="MobiDB-lite"/>
    </source>
</evidence>
<evidence type="ECO:0000313" key="5">
    <source>
        <dbReference type="EMBL" id="KAK9213781.1"/>
    </source>
</evidence>
<feature type="region of interest" description="Disordered" evidence="2">
    <location>
        <begin position="56"/>
        <end position="106"/>
    </location>
</feature>
<comment type="caution">
    <text evidence="5">The sequence shown here is derived from an EMBL/GenBank/DDBJ whole genome shotgun (WGS) entry which is preliminary data.</text>
</comment>
<evidence type="ECO:0000259" key="4">
    <source>
        <dbReference type="PROSITE" id="PS50158"/>
    </source>
</evidence>
<keyword evidence="1" id="KW-0863">Zinc-finger</keyword>
<keyword evidence="3" id="KW-0472">Membrane</keyword>
<dbReference type="InterPro" id="IPR021109">
    <property type="entry name" value="Peptidase_aspartic_dom_sf"/>
</dbReference>
<accession>A0AAP0QSI7</accession>
<dbReference type="PANTHER" id="PTHR35046:SF9">
    <property type="entry name" value="RNA-DIRECTED DNA POLYMERASE"/>
    <property type="match status" value="1"/>
</dbReference>
<sequence length="416" mass="48166">MEIVMIRANVEEDREVTMARFLNGLNREIADKVELQHYVEIEEMVHKVIKIKQQLKRRGNTRAAPSLSSTPWKPSYVKRDERPQASTTPKLRFEPSKHNTQGNTVTPTIRNRDIKCFKCQGRGHITSECVNKRVMVLRDNGEIVTEDETEENEITPLEDVEDEEYIALGELTLVARRFLSVQVKEDKAAQQENIFHTRCYVQDKVCSMIIDGESSTNVASTIMVEKLGLPTLKHPRPYKLQWLNDSGEVKMNKQVLVTFRIGKYEDKVLCHVVPMQVEHLLLRRPWQFDRRVKHDGFTNKYSFVFNQRNITLVPLTPKQVYGDQSDQPECLQEGQPINESNYEQSMKEATSQVEEESARKERIIAATTAVTLVIAGVAFLICQRTKRLRQKNKINSSFRRQEATATQEEFENLEEE</sequence>
<feature type="compositionally biased region" description="Polar residues" evidence="2">
    <location>
        <begin position="335"/>
        <end position="352"/>
    </location>
</feature>
<evidence type="ECO:0000256" key="3">
    <source>
        <dbReference type="SAM" id="Phobius"/>
    </source>
</evidence>
<keyword evidence="3" id="KW-0812">Transmembrane</keyword>
<feature type="domain" description="CCHC-type" evidence="4">
    <location>
        <begin position="115"/>
        <end position="129"/>
    </location>
</feature>
<feature type="transmembrane region" description="Helical" evidence="3">
    <location>
        <begin position="363"/>
        <end position="382"/>
    </location>
</feature>
<reference evidence="5 6" key="1">
    <citation type="submission" date="2024-05" db="EMBL/GenBank/DDBJ databases">
        <title>Haplotype-resolved chromosome-level genome assembly of Huyou (Citrus changshanensis).</title>
        <authorList>
            <person name="Miao C."/>
            <person name="Chen W."/>
            <person name="Wu Y."/>
            <person name="Wang L."/>
            <person name="Zhao S."/>
            <person name="Grierson D."/>
            <person name="Xu C."/>
            <person name="Chen K."/>
        </authorList>
    </citation>
    <scope>NUCLEOTIDE SEQUENCE [LARGE SCALE GENOMIC DNA]</scope>
    <source>
        <strain evidence="5">01-14</strain>
        <tissue evidence="5">Leaf</tissue>
    </source>
</reference>
<dbReference type="GO" id="GO:0003676">
    <property type="term" value="F:nucleic acid binding"/>
    <property type="evidence" value="ECO:0007669"/>
    <property type="project" value="InterPro"/>
</dbReference>
<keyword evidence="1" id="KW-0479">Metal-binding</keyword>
<keyword evidence="6" id="KW-1185">Reference proteome</keyword>
<dbReference type="Proteomes" id="UP001428341">
    <property type="component" value="Unassembled WGS sequence"/>
</dbReference>
<dbReference type="AlphaFoldDB" id="A0AAP0QSI7"/>
<dbReference type="CDD" id="cd00303">
    <property type="entry name" value="retropepsin_like"/>
    <property type="match status" value="1"/>
</dbReference>
<keyword evidence="3" id="KW-1133">Transmembrane helix</keyword>
<dbReference type="InterPro" id="IPR036875">
    <property type="entry name" value="Znf_CCHC_sf"/>
</dbReference>
<keyword evidence="1" id="KW-0862">Zinc</keyword>
<dbReference type="PROSITE" id="PS50158">
    <property type="entry name" value="ZF_CCHC"/>
    <property type="match status" value="1"/>
</dbReference>
<dbReference type="PANTHER" id="PTHR35046">
    <property type="entry name" value="ZINC KNUCKLE (CCHC-TYPE) FAMILY PROTEIN"/>
    <property type="match status" value="1"/>
</dbReference>
<dbReference type="InterPro" id="IPR001878">
    <property type="entry name" value="Znf_CCHC"/>
</dbReference>
<dbReference type="EMBL" id="JBCGBO010000003">
    <property type="protein sequence ID" value="KAK9213781.1"/>
    <property type="molecule type" value="Genomic_DNA"/>
</dbReference>
<dbReference type="SUPFAM" id="SSF57756">
    <property type="entry name" value="Retrovirus zinc finger-like domains"/>
    <property type="match status" value="1"/>
</dbReference>
<dbReference type="Gene3D" id="2.40.70.10">
    <property type="entry name" value="Acid Proteases"/>
    <property type="match status" value="1"/>
</dbReference>
<proteinExistence type="predicted"/>
<feature type="region of interest" description="Disordered" evidence="2">
    <location>
        <begin position="323"/>
        <end position="354"/>
    </location>
</feature>
<protein>
    <recommendedName>
        <fullName evidence="4">CCHC-type domain-containing protein</fullName>
    </recommendedName>
</protein>
<dbReference type="GO" id="GO:0008270">
    <property type="term" value="F:zinc ion binding"/>
    <property type="evidence" value="ECO:0007669"/>
    <property type="project" value="UniProtKB-KW"/>
</dbReference>
<gene>
    <name evidence="5" type="ORF">WN944_005766</name>
</gene>
<name>A0AAP0QSI7_9ROSI</name>